<dbReference type="PANTHER" id="PTHR23427">
    <property type="entry name" value="SURFEIT LOCUS PROTEIN"/>
    <property type="match status" value="1"/>
</dbReference>
<evidence type="ECO:0000256" key="2">
    <source>
        <dbReference type="ARBA" id="ARBA00007165"/>
    </source>
</evidence>
<evidence type="ECO:0000256" key="3">
    <source>
        <dbReference type="ARBA" id="ARBA00022692"/>
    </source>
</evidence>
<name>K6WDJ7_9MICO</name>
<feature type="transmembrane region" description="Helical" evidence="6">
    <location>
        <begin position="229"/>
        <end position="247"/>
    </location>
</feature>
<evidence type="ECO:0000313" key="8">
    <source>
        <dbReference type="EMBL" id="GAB97335.1"/>
    </source>
</evidence>
<keyword evidence="5 6" id="KW-0472">Membrane</keyword>
<proteinExistence type="inferred from homology"/>
<evidence type="ECO:0000256" key="4">
    <source>
        <dbReference type="ARBA" id="ARBA00022989"/>
    </source>
</evidence>
<dbReference type="InterPro" id="IPR002994">
    <property type="entry name" value="Surf1/Shy1"/>
</dbReference>
<keyword evidence="6" id="KW-1003">Cell membrane</keyword>
<comment type="caution">
    <text evidence="8">The sequence shown here is derived from an EMBL/GenBank/DDBJ whole genome shotgun (WGS) entry which is preliminary data.</text>
</comment>
<dbReference type="CDD" id="cd06662">
    <property type="entry name" value="SURF1"/>
    <property type="match status" value="1"/>
</dbReference>
<evidence type="ECO:0000256" key="1">
    <source>
        <dbReference type="ARBA" id="ARBA00004370"/>
    </source>
</evidence>
<evidence type="ECO:0000256" key="6">
    <source>
        <dbReference type="RuleBase" id="RU363076"/>
    </source>
</evidence>
<evidence type="ECO:0000256" key="7">
    <source>
        <dbReference type="SAM" id="MobiDB-lite"/>
    </source>
</evidence>
<keyword evidence="9" id="KW-1185">Reference proteome</keyword>
<reference evidence="8 9" key="1">
    <citation type="submission" date="2012-08" db="EMBL/GenBank/DDBJ databases">
        <title>Whole genome shotgun sequence of Kineosphaera limosa NBRC 100340.</title>
        <authorList>
            <person name="Yoshida I."/>
            <person name="Isaki S."/>
            <person name="Hosoyama A."/>
            <person name="Tsuchikane K."/>
            <person name="Katsumata H."/>
            <person name="Ando Y."/>
            <person name="Ohji S."/>
            <person name="Hamada M."/>
            <person name="Tamura T."/>
            <person name="Yamazoe A."/>
            <person name="Yamazaki S."/>
            <person name="Fujita N."/>
        </authorList>
    </citation>
    <scope>NUCLEOTIDE SEQUENCE [LARGE SCALE GENOMIC DNA]</scope>
    <source>
        <strain evidence="8 9">NBRC 100340</strain>
    </source>
</reference>
<dbReference type="PROSITE" id="PS50895">
    <property type="entry name" value="SURF1"/>
    <property type="match status" value="1"/>
</dbReference>
<keyword evidence="4 6" id="KW-1133">Transmembrane helix</keyword>
<gene>
    <name evidence="8" type="ORF">KILIM_065_00110</name>
</gene>
<evidence type="ECO:0000256" key="5">
    <source>
        <dbReference type="ARBA" id="ARBA00023136"/>
    </source>
</evidence>
<protein>
    <recommendedName>
        <fullName evidence="6">SURF1-like protein</fullName>
    </recommendedName>
</protein>
<dbReference type="EMBL" id="BAHD01000065">
    <property type="protein sequence ID" value="GAB97335.1"/>
    <property type="molecule type" value="Genomic_DNA"/>
</dbReference>
<comment type="subcellular location">
    <subcellularLocation>
        <location evidence="6">Cell membrane</location>
        <topology evidence="6">Multi-pass membrane protein</topology>
    </subcellularLocation>
    <subcellularLocation>
        <location evidence="1">Membrane</location>
    </subcellularLocation>
</comment>
<dbReference type="STRING" id="1184609.KILIM_065_00110"/>
<dbReference type="InterPro" id="IPR045214">
    <property type="entry name" value="Surf1/Surf4"/>
</dbReference>
<comment type="similarity">
    <text evidence="2 6">Belongs to the SURF1 family.</text>
</comment>
<evidence type="ECO:0000313" key="9">
    <source>
        <dbReference type="Proteomes" id="UP000008366"/>
    </source>
</evidence>
<dbReference type="eggNOG" id="COG3346">
    <property type="taxonomic scope" value="Bacteria"/>
</dbReference>
<keyword evidence="3 6" id="KW-0812">Transmembrane</keyword>
<dbReference type="Proteomes" id="UP000008366">
    <property type="component" value="Unassembled WGS sequence"/>
</dbReference>
<feature type="transmembrane region" description="Helical" evidence="6">
    <location>
        <begin position="28"/>
        <end position="48"/>
    </location>
</feature>
<feature type="compositionally biased region" description="Basic and acidic residues" evidence="7">
    <location>
        <begin position="278"/>
        <end position="289"/>
    </location>
</feature>
<feature type="region of interest" description="Disordered" evidence="7">
    <location>
        <begin position="260"/>
        <end position="289"/>
    </location>
</feature>
<organism evidence="8 9">
    <name type="scientific">Kineosphaera limosa NBRC 100340</name>
    <dbReference type="NCBI Taxonomy" id="1184609"/>
    <lineage>
        <taxon>Bacteria</taxon>
        <taxon>Bacillati</taxon>
        <taxon>Actinomycetota</taxon>
        <taxon>Actinomycetes</taxon>
        <taxon>Micrococcales</taxon>
        <taxon>Dermatophilaceae</taxon>
        <taxon>Kineosphaera</taxon>
    </lineage>
</organism>
<dbReference type="Pfam" id="PF02104">
    <property type="entry name" value="SURF1"/>
    <property type="match status" value="1"/>
</dbReference>
<dbReference type="AlphaFoldDB" id="K6WDJ7"/>
<sequence length="289" mass="31142">MSVRGLAGRSGGRASLACVWRTAIKPKWLALLGFVVLVLVIFAQLGLWQLNVARDTAHEEALAHSSSQPPIALTDALAPHQPMTSELAGRTVTVHGRYDPQLQVIVTDRRLDGQPGYWVVTPVTVEPGGAHLAVVRGFTTDPASVPAPQAGDVQLSGLLAPGESAPNEPKPLQPGQMQTVDLAELVNVWPGALYNAMLFPTDQVPAAPAGITHIPPPDLGSDGFAWRNLAYALQWWIFALFALYMWWRMVREEHERLALAAGGPPADEPPAPADLPEITDHAQTKERTP</sequence>
<dbReference type="GO" id="GO:0005886">
    <property type="term" value="C:plasma membrane"/>
    <property type="evidence" value="ECO:0007669"/>
    <property type="project" value="UniProtKB-SubCell"/>
</dbReference>
<accession>K6WDJ7</accession>
<dbReference type="PANTHER" id="PTHR23427:SF2">
    <property type="entry name" value="SURFEIT LOCUS PROTEIN 1"/>
    <property type="match status" value="1"/>
</dbReference>